<dbReference type="EMBL" id="MU090386">
    <property type="protein sequence ID" value="KAF7847962.1"/>
    <property type="molecule type" value="Genomic_DNA"/>
</dbReference>
<dbReference type="PANTHER" id="PTHR33565:SF1">
    <property type="entry name" value="DORMANCY-ASSOCIATED PROTEIN HOMOLOG 3"/>
    <property type="match status" value="1"/>
</dbReference>
<evidence type="ECO:0000256" key="1">
    <source>
        <dbReference type="ARBA" id="ARBA00010502"/>
    </source>
</evidence>
<dbReference type="Proteomes" id="UP000806378">
    <property type="component" value="Unassembled WGS sequence"/>
</dbReference>
<comment type="caution">
    <text evidence="3">The sequence shown here is derived from an EMBL/GenBank/DDBJ whole genome shotgun (WGS) entry which is preliminary data.</text>
</comment>
<dbReference type="AlphaFoldDB" id="A0A8T0CME3"/>
<evidence type="ECO:0000313" key="4">
    <source>
        <dbReference type="Proteomes" id="UP000806378"/>
    </source>
</evidence>
<evidence type="ECO:0000313" key="3">
    <source>
        <dbReference type="EMBL" id="KAF7847962.1"/>
    </source>
</evidence>
<dbReference type="Gramene" id="rna-gnl|WGS:JABURB|Cocit.L2411.1">
    <property type="protein sequence ID" value="cds-KAF7847962.1"/>
    <property type="gene ID" value="gene-BT93_L2411"/>
</dbReference>
<dbReference type="PANTHER" id="PTHR33565">
    <property type="entry name" value="DORMANCY-ASSOCIATED PROTEIN 1"/>
    <property type="match status" value="1"/>
</dbReference>
<dbReference type="Pfam" id="PF05564">
    <property type="entry name" value="Auxin_repressed"/>
    <property type="match status" value="1"/>
</dbReference>
<evidence type="ECO:0000256" key="2">
    <source>
        <dbReference type="SAM" id="MobiDB-lite"/>
    </source>
</evidence>
<gene>
    <name evidence="3" type="ORF">BT93_L2411</name>
</gene>
<reference evidence="3" key="1">
    <citation type="submission" date="2020-05" db="EMBL/GenBank/DDBJ databases">
        <title>WGS assembly of Corymbia citriodora subspecies variegata.</title>
        <authorList>
            <person name="Barry K."/>
            <person name="Hundley H."/>
            <person name="Shu S."/>
            <person name="Jenkins J."/>
            <person name="Grimwood J."/>
            <person name="Baten A."/>
        </authorList>
    </citation>
    <scope>NUCLEOTIDE SEQUENCE</scope>
    <source>
        <strain evidence="3">CV2-018</strain>
    </source>
</reference>
<comment type="similarity">
    <text evidence="1">Belongs to the DRM1/ARP family.</text>
</comment>
<accession>A0A8T0CME3</accession>
<sequence>MGLLDHLWDETVAGPTPDSGLGKLRKHNTFSSRSNSGKESEAASARSYGGGASPQEAVKKVTRSITIVRPPGYQSGSPPVSPAGSATPGSPFSESPFDSGEDRPRTRMSRQAKLDQKAPLLFKSSDI</sequence>
<proteinExistence type="inferred from homology"/>
<organism evidence="3 4">
    <name type="scientific">Corymbia citriodora subsp. variegata</name>
    <dbReference type="NCBI Taxonomy" id="360336"/>
    <lineage>
        <taxon>Eukaryota</taxon>
        <taxon>Viridiplantae</taxon>
        <taxon>Streptophyta</taxon>
        <taxon>Embryophyta</taxon>
        <taxon>Tracheophyta</taxon>
        <taxon>Spermatophyta</taxon>
        <taxon>Magnoliopsida</taxon>
        <taxon>eudicotyledons</taxon>
        <taxon>Gunneridae</taxon>
        <taxon>Pentapetalae</taxon>
        <taxon>rosids</taxon>
        <taxon>malvids</taxon>
        <taxon>Myrtales</taxon>
        <taxon>Myrtaceae</taxon>
        <taxon>Myrtoideae</taxon>
        <taxon>Eucalypteae</taxon>
        <taxon>Corymbia</taxon>
    </lineage>
</organism>
<feature type="region of interest" description="Disordered" evidence="2">
    <location>
        <begin position="1"/>
        <end position="127"/>
    </location>
</feature>
<dbReference type="InterPro" id="IPR008406">
    <property type="entry name" value="DRM/ARP"/>
</dbReference>
<name>A0A8T0CME3_CORYI</name>
<protein>
    <recommendedName>
        <fullName evidence="5">Dormancy-associated protein homolog 3</fullName>
    </recommendedName>
</protein>
<dbReference type="OrthoDB" id="1912652at2759"/>
<keyword evidence="4" id="KW-1185">Reference proteome</keyword>
<evidence type="ECO:0008006" key="5">
    <source>
        <dbReference type="Google" id="ProtNLM"/>
    </source>
</evidence>
<dbReference type="Gramene" id="rna-gnl|WGS:JABURB|Cocit.B1406.1">
    <property type="protein sequence ID" value="cds-KAF8038844.1"/>
    <property type="gene ID" value="gene-BT93_B1406"/>
</dbReference>
<feature type="compositionally biased region" description="Low complexity" evidence="2">
    <location>
        <begin position="75"/>
        <end position="91"/>
    </location>
</feature>